<dbReference type="Proteomes" id="UP001444661">
    <property type="component" value="Unassembled WGS sequence"/>
</dbReference>
<accession>A0ABR1TW77</accession>
<name>A0ABR1TW77_9PEZI</name>
<protein>
    <submittedName>
        <fullName evidence="1">Heterokaryon incompatibility protein-domain-containing protein</fullName>
    </submittedName>
</protein>
<reference evidence="1 2" key="1">
    <citation type="submission" date="2023-01" db="EMBL/GenBank/DDBJ databases">
        <title>Analysis of 21 Apiospora genomes using comparative genomics revels a genus with tremendous synthesis potential of carbohydrate active enzymes and secondary metabolites.</title>
        <authorList>
            <person name="Sorensen T."/>
        </authorList>
    </citation>
    <scope>NUCLEOTIDE SEQUENCE [LARGE SCALE GENOMIC DNA]</scope>
    <source>
        <strain evidence="1 2">CBS 33761</strain>
    </source>
</reference>
<evidence type="ECO:0000313" key="2">
    <source>
        <dbReference type="Proteomes" id="UP001444661"/>
    </source>
</evidence>
<keyword evidence="2" id="KW-1185">Reference proteome</keyword>
<proteinExistence type="predicted"/>
<comment type="caution">
    <text evidence="1">The sequence shown here is derived from an EMBL/GenBank/DDBJ whole genome shotgun (WGS) entry which is preliminary data.</text>
</comment>
<evidence type="ECO:0000313" key="1">
    <source>
        <dbReference type="EMBL" id="KAK8050852.1"/>
    </source>
</evidence>
<organism evidence="1 2">
    <name type="scientific">Apiospora rasikravindrae</name>
    <dbReference type="NCBI Taxonomy" id="990691"/>
    <lineage>
        <taxon>Eukaryota</taxon>
        <taxon>Fungi</taxon>
        <taxon>Dikarya</taxon>
        <taxon>Ascomycota</taxon>
        <taxon>Pezizomycotina</taxon>
        <taxon>Sordariomycetes</taxon>
        <taxon>Xylariomycetidae</taxon>
        <taxon>Amphisphaeriales</taxon>
        <taxon>Apiosporaceae</taxon>
        <taxon>Apiospora</taxon>
    </lineage>
</organism>
<sequence length="192" mass="21765">MDQVTSPDRGRGFGRGILVTPTMNGWYMHRKGAEKPMQIINGFHAARPQPLGESDAAWRHHEDEIIPFYTHPSIGEDTEFQYPVPLLKRNQPNISSTSGRYSRHLCFETRRGSLGLGRIMSWYDIRSNDCLNAALAELVNENWAGAIRLLTSQLEELEHAQSGRKMDLIEVAAGQGEEEEDWPKVCDFVNKV</sequence>
<gene>
    <name evidence="1" type="ORF">PG993_002237</name>
</gene>
<dbReference type="EMBL" id="JAQQWK010000002">
    <property type="protein sequence ID" value="KAK8050852.1"/>
    <property type="molecule type" value="Genomic_DNA"/>
</dbReference>